<gene>
    <name evidence="1" type="ORF">TQ35_0008800</name>
</gene>
<protein>
    <submittedName>
        <fullName evidence="1">Uncharacterized protein</fullName>
    </submittedName>
</protein>
<sequence>MSKEEKASDVEENKDELYYHDAKGRFEEENKLNNSTLTPNRTETENSHNTAQQVERVERGNETTSDQAKAKFVSLKFPKAPKVNSSSVDIEGPDSSKISKSSEKVNFASLKFPKIPKVNSSSVDLKAPDFSKTNKSSINITPLNFPSPPSIVVSEVDVNNRFTNRSTIATHMQIVPLQFPAKPLVETTSVDEEVYLGVKRKEPPRLTPQTAPAASSGYEEQEEKSEKTQITNELYDFIERGVGAFTYIKATGSTVIVYDEKKVGIQNSLARLAAEIAKIKSDSERDYDPVLISNRNSLNSIKTDEAGVREGIYVFDAKLFNDKESDEIEKAFEEAAPSLMGYGFKVFIVPFSAYRKYVLHLTSHFLLIDEELSRENKKAIQYHLTKELITALAYGASGLDADFIKVKSYDALGRIDNSFNLLYITAEKYLKKKYGPVYDAILSEESPEGVESSHHKGLKDVIVYHLLKNEGLNLEDIKVEQLSECGNTPDVQATIDGKRVAIDAKTSFHKDPISEIKDAYRKYSQCEDEVWVVLRPLPALLYAKSISGLLTLEEYDKLQVLIPVRDKKDEKSVKLIQFKDFLKEVRNAYKQITGTS</sequence>
<dbReference type="Proteomes" id="UP000053480">
    <property type="component" value="Unassembled WGS sequence"/>
</dbReference>
<comment type="caution">
    <text evidence="1">The sequence shown here is derived from an EMBL/GenBank/DDBJ whole genome shotgun (WGS) entry which is preliminary data.</text>
</comment>
<evidence type="ECO:0000313" key="2">
    <source>
        <dbReference type="Proteomes" id="UP000053480"/>
    </source>
</evidence>
<organism evidence="1 2">
    <name type="scientific">Candidatus Aramenus sulfurataquae</name>
    <dbReference type="NCBI Taxonomy" id="1326980"/>
    <lineage>
        <taxon>Archaea</taxon>
        <taxon>Thermoproteota</taxon>
        <taxon>Thermoprotei</taxon>
        <taxon>Sulfolobales</taxon>
        <taxon>Sulfolobaceae</taxon>
        <taxon>Candidatus Aramenus</taxon>
    </lineage>
</organism>
<proteinExistence type="predicted"/>
<reference evidence="1" key="1">
    <citation type="submission" date="2024-07" db="EMBL/GenBank/DDBJ databases">
        <title>Metagenome and Metagenome-Assembled Genomes of Archaea from a hot spring from the geothermal field of Los Azufres, Mexico.</title>
        <authorList>
            <person name="Marin-Paredes R."/>
            <person name="Martinez-Romero E."/>
            <person name="Servin-Garciduenas L.E."/>
        </authorList>
    </citation>
    <scope>NUCLEOTIDE SEQUENCE</scope>
    <source>
        <strain evidence="1">AZ1-454</strain>
    </source>
</reference>
<evidence type="ECO:0000313" key="1">
    <source>
        <dbReference type="EMBL" id="MEW9492281.1"/>
    </source>
</evidence>
<name>A0ACC6TRE9_9CREN</name>
<accession>A0ACC6TRE9</accession>
<dbReference type="EMBL" id="JZWS03000019">
    <property type="protein sequence ID" value="MEW9492281.1"/>
    <property type="molecule type" value="Genomic_DNA"/>
</dbReference>